<dbReference type="InterPro" id="IPR010982">
    <property type="entry name" value="Lambda_DNA-bd_dom_sf"/>
</dbReference>
<proteinExistence type="predicted"/>
<evidence type="ECO:0000259" key="1">
    <source>
        <dbReference type="PROSITE" id="PS50943"/>
    </source>
</evidence>
<accession>F2N8F5</accession>
<dbReference type="PROSITE" id="PS50943">
    <property type="entry name" value="HTH_CROC1"/>
    <property type="match status" value="1"/>
</dbReference>
<dbReference type="AlphaFoldDB" id="F2N8F5"/>
<organism evidence="2 3">
    <name type="scientific">Coriobacterium glomerans (strain ATCC 49209 / DSM 20642 / JCM 10262 / PW2)</name>
    <dbReference type="NCBI Taxonomy" id="700015"/>
    <lineage>
        <taxon>Bacteria</taxon>
        <taxon>Bacillati</taxon>
        <taxon>Actinomycetota</taxon>
        <taxon>Coriobacteriia</taxon>
        <taxon>Coriobacteriales</taxon>
        <taxon>Coriobacteriaceae</taxon>
        <taxon>Coriobacterium</taxon>
    </lineage>
</organism>
<keyword evidence="3" id="KW-1185">Reference proteome</keyword>
<feature type="domain" description="HTH cro/C1-type" evidence="1">
    <location>
        <begin position="5"/>
        <end position="60"/>
    </location>
</feature>
<evidence type="ECO:0000313" key="3">
    <source>
        <dbReference type="Proteomes" id="UP000006851"/>
    </source>
</evidence>
<dbReference type="SUPFAM" id="SSF47413">
    <property type="entry name" value="lambda repressor-like DNA-binding domains"/>
    <property type="match status" value="1"/>
</dbReference>
<dbReference type="OrthoDB" id="3190556at2"/>
<dbReference type="InterPro" id="IPR001387">
    <property type="entry name" value="Cro/C1-type_HTH"/>
</dbReference>
<dbReference type="eggNOG" id="COG1476">
    <property type="taxonomic scope" value="Bacteria"/>
</dbReference>
<dbReference type="EMBL" id="CP002628">
    <property type="protein sequence ID" value="AEB07338.1"/>
    <property type="molecule type" value="Genomic_DNA"/>
</dbReference>
<dbReference type="Proteomes" id="UP000006851">
    <property type="component" value="Chromosome"/>
</dbReference>
<dbReference type="SMART" id="SM00530">
    <property type="entry name" value="HTH_XRE"/>
    <property type="match status" value="1"/>
</dbReference>
<dbReference type="GO" id="GO:0003677">
    <property type="term" value="F:DNA binding"/>
    <property type="evidence" value="ECO:0007669"/>
    <property type="project" value="InterPro"/>
</dbReference>
<sequence length="111" mass="12558">MNLQLVRLRKAAGYVSRRTFSEALGVPERQIKAWEDRERKLRLEDACDIADLLHCTLDELAGRDFSPVEFSDPQQADLNRCYESSTEEQRAFILQGARNAALASRDARGGC</sequence>
<dbReference type="RefSeq" id="WP_013709081.1">
    <property type="nucleotide sequence ID" value="NC_015389.1"/>
</dbReference>
<gene>
    <name evidence="2" type="ordered locus">Corgl_1236</name>
</gene>
<dbReference type="Gene3D" id="1.10.260.40">
    <property type="entry name" value="lambda repressor-like DNA-binding domains"/>
    <property type="match status" value="1"/>
</dbReference>
<dbReference type="CDD" id="cd00093">
    <property type="entry name" value="HTH_XRE"/>
    <property type="match status" value="1"/>
</dbReference>
<protein>
    <submittedName>
        <fullName evidence="2">Helix-turn-helix domain protein</fullName>
    </submittedName>
</protein>
<reference evidence="3" key="1">
    <citation type="journal article" date="2013" name="Stand. Genomic Sci.">
        <title>Complete genome sequence of Coriobacterium glomerans type strain (PW2(T)) from the midgut of Pyrrhocoris apterus L. (red soldier bug).</title>
        <authorList>
            <person name="Stackebrandt E."/>
            <person name="Zeytun A."/>
            <person name="Lapidus A."/>
            <person name="Nolan M."/>
            <person name="Lucas S."/>
            <person name="Hammon N."/>
            <person name="Deshpande S."/>
            <person name="Cheng J.F."/>
            <person name="Tapia R."/>
            <person name="Goodwin L.A."/>
            <person name="Pitluck S."/>
            <person name="Liolios K."/>
            <person name="Pagani I."/>
            <person name="Ivanova N."/>
            <person name="Mavromatis K."/>
            <person name="Mikhailova N."/>
            <person name="Huntemann M."/>
            <person name="Pati A."/>
            <person name="Chen A."/>
            <person name="Palaniappan K."/>
            <person name="Chang Y.J."/>
            <person name="Land M."/>
            <person name="Hauser L."/>
            <person name="Rohde M."/>
            <person name="Pukall R."/>
            <person name="Goker M."/>
            <person name="Detter J.C."/>
            <person name="Woyke T."/>
            <person name="Bristow J."/>
            <person name="Eisen J.A."/>
            <person name="Markowitz V."/>
            <person name="Hugenholtz P."/>
            <person name="Kyrpides N.C."/>
            <person name="Klenk H.P."/>
        </authorList>
    </citation>
    <scope>NUCLEOTIDE SEQUENCE</scope>
    <source>
        <strain evidence="3">ATCC 49209 / DSM 20642 / JCM 10262 / PW2</strain>
    </source>
</reference>
<evidence type="ECO:0000313" key="2">
    <source>
        <dbReference type="EMBL" id="AEB07338.1"/>
    </source>
</evidence>
<name>F2N8F5_CORGP</name>
<dbReference type="KEGG" id="cgo:Corgl_1236"/>
<dbReference type="HOGENOM" id="CLU_163908_0_0_11"/>
<dbReference type="Pfam" id="PF01381">
    <property type="entry name" value="HTH_3"/>
    <property type="match status" value="1"/>
</dbReference>